<dbReference type="AlphaFoldDB" id="A0A644ZDV4"/>
<accession>A0A644ZDV4</accession>
<proteinExistence type="predicted"/>
<evidence type="ECO:0000256" key="1">
    <source>
        <dbReference type="SAM" id="Coils"/>
    </source>
</evidence>
<dbReference type="EMBL" id="VSSQ01008506">
    <property type="protein sequence ID" value="MPM39050.1"/>
    <property type="molecule type" value="Genomic_DNA"/>
</dbReference>
<keyword evidence="1" id="KW-0175">Coiled coil</keyword>
<gene>
    <name evidence="2" type="ORF">SDC9_85681</name>
</gene>
<protein>
    <submittedName>
        <fullName evidence="2">Uncharacterized protein</fullName>
    </submittedName>
</protein>
<sequence>MSNLKYLTPQKPITEIMRERAEQAEQQNVDLYEAVAGLYEELGAAYEQIAALEDRVAKIEEGGK</sequence>
<feature type="coiled-coil region" evidence="1">
    <location>
        <begin position="14"/>
        <end position="55"/>
    </location>
</feature>
<reference evidence="2" key="1">
    <citation type="submission" date="2019-08" db="EMBL/GenBank/DDBJ databases">
        <authorList>
            <person name="Kucharzyk K."/>
            <person name="Murdoch R.W."/>
            <person name="Higgins S."/>
            <person name="Loffler F."/>
        </authorList>
    </citation>
    <scope>NUCLEOTIDE SEQUENCE</scope>
</reference>
<comment type="caution">
    <text evidence="2">The sequence shown here is derived from an EMBL/GenBank/DDBJ whole genome shotgun (WGS) entry which is preliminary data.</text>
</comment>
<name>A0A644ZDV4_9ZZZZ</name>
<organism evidence="2">
    <name type="scientific">bioreactor metagenome</name>
    <dbReference type="NCBI Taxonomy" id="1076179"/>
    <lineage>
        <taxon>unclassified sequences</taxon>
        <taxon>metagenomes</taxon>
        <taxon>ecological metagenomes</taxon>
    </lineage>
</organism>
<evidence type="ECO:0000313" key="2">
    <source>
        <dbReference type="EMBL" id="MPM39050.1"/>
    </source>
</evidence>